<accession>A0A168N352</accession>
<dbReference type="EMBL" id="AMYB01000002">
    <property type="protein sequence ID" value="OAD05716.1"/>
    <property type="molecule type" value="Genomic_DNA"/>
</dbReference>
<dbReference type="Gene3D" id="1.20.1280.50">
    <property type="match status" value="1"/>
</dbReference>
<dbReference type="PROSITE" id="PS50181">
    <property type="entry name" value="FBOX"/>
    <property type="match status" value="1"/>
</dbReference>
<dbReference type="OrthoDB" id="2206059at2759"/>
<dbReference type="InterPro" id="IPR032675">
    <property type="entry name" value="LRR_dom_sf"/>
</dbReference>
<evidence type="ECO:0000313" key="2">
    <source>
        <dbReference type="EMBL" id="OAD05716.1"/>
    </source>
</evidence>
<comment type="caution">
    <text evidence="2">The sequence shown here is derived from an EMBL/GenBank/DDBJ whole genome shotgun (WGS) entry which is preliminary data.</text>
</comment>
<name>A0A168N352_MUCCL</name>
<dbReference type="InterPro" id="IPR036047">
    <property type="entry name" value="F-box-like_dom_sf"/>
</dbReference>
<protein>
    <recommendedName>
        <fullName evidence="1">F-box domain-containing protein</fullName>
    </recommendedName>
</protein>
<gene>
    <name evidence="2" type="ORF">MUCCIDRAFT_106272</name>
</gene>
<organism evidence="2 3">
    <name type="scientific">Mucor lusitanicus CBS 277.49</name>
    <dbReference type="NCBI Taxonomy" id="747725"/>
    <lineage>
        <taxon>Eukaryota</taxon>
        <taxon>Fungi</taxon>
        <taxon>Fungi incertae sedis</taxon>
        <taxon>Mucoromycota</taxon>
        <taxon>Mucoromycotina</taxon>
        <taxon>Mucoromycetes</taxon>
        <taxon>Mucorales</taxon>
        <taxon>Mucorineae</taxon>
        <taxon>Mucoraceae</taxon>
        <taxon>Mucor</taxon>
    </lineage>
</organism>
<feature type="domain" description="F-box" evidence="1">
    <location>
        <begin position="1"/>
        <end position="46"/>
    </location>
</feature>
<sequence>MIQLPNELLVKIFQHLPLYSQHQCLQVCRTWNAIAQTFIDDETQEVDLYGYAGIRNLVKQVWVNPDRGLLIRQMNFIMQTHTGSPITEAEFLILMKGCSNLAKLNFVNVNPWYYVQYMLSNKVQLPKLEAILFGSRSPKYITEGYKAQLVYQYRSSLHQLCIDIAPTDLSNLGMNSITQYLRPFVNLKYLSLKTSCSIVFDNIIRACPQLQIFKIRISGTASFRVLEGKITGSQDDTALSVARMSQLETLDVPQKLMNLQLYKYLRCCCKYLSKLELYVDPVDDLVPLFGLFGIFDQADTLPITNVSINGNLSEAARLAKDFRKCFPRLNQEL</sequence>
<dbReference type="SMART" id="SM00256">
    <property type="entry name" value="FBOX"/>
    <property type="match status" value="1"/>
</dbReference>
<dbReference type="CDD" id="cd09917">
    <property type="entry name" value="F-box_SF"/>
    <property type="match status" value="1"/>
</dbReference>
<reference evidence="2 3" key="1">
    <citation type="submission" date="2015-06" db="EMBL/GenBank/DDBJ databases">
        <title>Expansion of signal transduction pathways in fungi by whole-genome duplication.</title>
        <authorList>
            <consortium name="DOE Joint Genome Institute"/>
            <person name="Corrochano L.M."/>
            <person name="Kuo A."/>
            <person name="Marcet-Houben M."/>
            <person name="Polaino S."/>
            <person name="Salamov A."/>
            <person name="Villalobos J.M."/>
            <person name="Alvarez M.I."/>
            <person name="Avalos J."/>
            <person name="Benito E.P."/>
            <person name="Benoit I."/>
            <person name="Burger G."/>
            <person name="Camino L.P."/>
            <person name="Canovas D."/>
            <person name="Cerda-Olmedo E."/>
            <person name="Cheng J.-F."/>
            <person name="Dominguez A."/>
            <person name="Elias M."/>
            <person name="Eslava A.P."/>
            <person name="Glaser F."/>
            <person name="Grimwood J."/>
            <person name="Gutierrez G."/>
            <person name="Heitman J."/>
            <person name="Henrissat B."/>
            <person name="Iturriaga E.A."/>
            <person name="Lang B.F."/>
            <person name="Lavin J.L."/>
            <person name="Lee S."/>
            <person name="Li W."/>
            <person name="Lindquist E."/>
            <person name="Lopez-Garcia S."/>
            <person name="Luque E.M."/>
            <person name="Marcos A.T."/>
            <person name="Martin J."/>
            <person name="Mccluskey K."/>
            <person name="Medina H.R."/>
            <person name="Miralles-Duran A."/>
            <person name="Miyazaki A."/>
            <person name="Munoz-Torres E."/>
            <person name="Oguiza J.A."/>
            <person name="Ohm R."/>
            <person name="Olmedo M."/>
            <person name="Orejas M."/>
            <person name="Ortiz-Castellanos L."/>
            <person name="Pisabarro A.G."/>
            <person name="Rodriguez-Romero J."/>
            <person name="Ruiz-Herrera J."/>
            <person name="Ruiz-Vazquez R."/>
            <person name="Sanz C."/>
            <person name="Schackwitz W."/>
            <person name="Schmutz J."/>
            <person name="Shahriari M."/>
            <person name="Shelest E."/>
            <person name="Silva-Franco F."/>
            <person name="Soanes D."/>
            <person name="Syed K."/>
            <person name="Tagua V.G."/>
            <person name="Talbot N.J."/>
            <person name="Thon M."/>
            <person name="De Vries R.P."/>
            <person name="Wiebenga A."/>
            <person name="Yadav J.S."/>
            <person name="Braun E.L."/>
            <person name="Baker S."/>
            <person name="Garre V."/>
            <person name="Horwitz B."/>
            <person name="Torres-Martinez S."/>
            <person name="Idnurm A."/>
            <person name="Herrera-Estrella A."/>
            <person name="Gabaldon T."/>
            <person name="Grigoriev I.V."/>
        </authorList>
    </citation>
    <scope>NUCLEOTIDE SEQUENCE [LARGE SCALE GENOMIC DNA]</scope>
    <source>
        <strain evidence="2 3">CBS 277.49</strain>
    </source>
</reference>
<dbReference type="Gene3D" id="3.80.10.10">
    <property type="entry name" value="Ribonuclease Inhibitor"/>
    <property type="match status" value="1"/>
</dbReference>
<evidence type="ECO:0000313" key="3">
    <source>
        <dbReference type="Proteomes" id="UP000077051"/>
    </source>
</evidence>
<dbReference type="SUPFAM" id="SSF52047">
    <property type="entry name" value="RNI-like"/>
    <property type="match status" value="1"/>
</dbReference>
<proteinExistence type="predicted"/>
<dbReference type="SUPFAM" id="SSF81383">
    <property type="entry name" value="F-box domain"/>
    <property type="match status" value="1"/>
</dbReference>
<keyword evidence="3" id="KW-1185">Reference proteome</keyword>
<dbReference type="AlphaFoldDB" id="A0A168N352"/>
<dbReference type="InterPro" id="IPR001810">
    <property type="entry name" value="F-box_dom"/>
</dbReference>
<evidence type="ECO:0000259" key="1">
    <source>
        <dbReference type="PROSITE" id="PS50181"/>
    </source>
</evidence>
<dbReference type="Pfam" id="PF12937">
    <property type="entry name" value="F-box-like"/>
    <property type="match status" value="1"/>
</dbReference>
<dbReference type="Proteomes" id="UP000077051">
    <property type="component" value="Unassembled WGS sequence"/>
</dbReference>
<dbReference type="VEuPathDB" id="FungiDB:MUCCIDRAFT_106272"/>